<gene>
    <name evidence="2" type="ORF">GSOID_T00027732001</name>
</gene>
<dbReference type="Proteomes" id="UP000011014">
    <property type="component" value="Unassembled WGS sequence"/>
</dbReference>
<name>E4Z630_OIKDI</name>
<accession>E4Z630</accession>
<dbReference type="InterPro" id="IPR015943">
    <property type="entry name" value="WD40/YVTN_repeat-like_dom_sf"/>
</dbReference>
<organism evidence="2">
    <name type="scientific">Oikopleura dioica</name>
    <name type="common">Tunicate</name>
    <dbReference type="NCBI Taxonomy" id="34765"/>
    <lineage>
        <taxon>Eukaryota</taxon>
        <taxon>Metazoa</taxon>
        <taxon>Chordata</taxon>
        <taxon>Tunicata</taxon>
        <taxon>Appendicularia</taxon>
        <taxon>Copelata</taxon>
        <taxon>Oikopleuridae</taxon>
        <taxon>Oikopleura</taxon>
    </lineage>
</organism>
<feature type="non-terminal residue" evidence="2">
    <location>
        <position position="63"/>
    </location>
</feature>
<dbReference type="EMBL" id="FN657901">
    <property type="protein sequence ID" value="CBY43158.1"/>
    <property type="molecule type" value="Genomic_DNA"/>
</dbReference>
<feature type="compositionally biased region" description="Basic and acidic residues" evidence="1">
    <location>
        <begin position="1"/>
        <end position="21"/>
    </location>
</feature>
<sequence>MATSDEAKRSIAKVNDERNHDSSTINSIQWLPGSSDVIICALHSGAMYAFHKDYPDAIAPVNW</sequence>
<dbReference type="Gene3D" id="2.130.10.10">
    <property type="entry name" value="YVTN repeat-like/Quinoprotein amine dehydrogenase"/>
    <property type="match status" value="1"/>
</dbReference>
<protein>
    <submittedName>
        <fullName evidence="2">Uncharacterized protein</fullName>
    </submittedName>
</protein>
<reference evidence="2" key="1">
    <citation type="journal article" date="2010" name="Science">
        <title>Plasticity of animal genome architecture unmasked by rapid evolution of a pelagic tunicate.</title>
        <authorList>
            <person name="Denoeud F."/>
            <person name="Henriet S."/>
            <person name="Mungpakdee S."/>
            <person name="Aury J.M."/>
            <person name="Da Silva C."/>
            <person name="Brinkmann H."/>
            <person name="Mikhaleva J."/>
            <person name="Olsen L.C."/>
            <person name="Jubin C."/>
            <person name="Canestro C."/>
            <person name="Bouquet J.M."/>
            <person name="Danks G."/>
            <person name="Poulain J."/>
            <person name="Campsteijn C."/>
            <person name="Adamski M."/>
            <person name="Cross I."/>
            <person name="Yadetie F."/>
            <person name="Muffato M."/>
            <person name="Louis A."/>
            <person name="Butcher S."/>
            <person name="Tsagkogeorga G."/>
            <person name="Konrad A."/>
            <person name="Singh S."/>
            <person name="Jensen M.F."/>
            <person name="Cong E.H."/>
            <person name="Eikeseth-Otteraa H."/>
            <person name="Noel B."/>
            <person name="Anthouard V."/>
            <person name="Porcel B.M."/>
            <person name="Kachouri-Lafond R."/>
            <person name="Nishino A."/>
            <person name="Ugolini M."/>
            <person name="Chourrout P."/>
            <person name="Nishida H."/>
            <person name="Aasland R."/>
            <person name="Huzurbazar S."/>
            <person name="Westhof E."/>
            <person name="Delsuc F."/>
            <person name="Lehrach H."/>
            <person name="Reinhardt R."/>
            <person name="Weissenbach J."/>
            <person name="Roy S.W."/>
            <person name="Artiguenave F."/>
            <person name="Postlethwait J.H."/>
            <person name="Manak J.R."/>
            <person name="Thompson E.M."/>
            <person name="Jaillon O."/>
            <person name="Du Pasquier L."/>
            <person name="Boudinot P."/>
            <person name="Liberles D.A."/>
            <person name="Volff J.N."/>
            <person name="Philippe H."/>
            <person name="Lenhard B."/>
            <person name="Roest Crollius H."/>
            <person name="Wincker P."/>
            <person name="Chourrout D."/>
        </authorList>
    </citation>
    <scope>NUCLEOTIDE SEQUENCE [LARGE SCALE GENOMIC DNA]</scope>
</reference>
<feature type="region of interest" description="Disordered" evidence="1">
    <location>
        <begin position="1"/>
        <end position="26"/>
    </location>
</feature>
<evidence type="ECO:0000256" key="1">
    <source>
        <dbReference type="SAM" id="MobiDB-lite"/>
    </source>
</evidence>
<evidence type="ECO:0000313" key="2">
    <source>
        <dbReference type="EMBL" id="CBY43158.1"/>
    </source>
</evidence>
<dbReference type="AlphaFoldDB" id="E4Z630"/>
<proteinExistence type="predicted"/>